<evidence type="ECO:0000313" key="4">
    <source>
        <dbReference type="Proteomes" id="UP001152766"/>
    </source>
</evidence>
<evidence type="ECO:0000313" key="3">
    <source>
        <dbReference type="EMBL" id="MDG0861730.1"/>
    </source>
</evidence>
<reference evidence="3" key="1">
    <citation type="submission" date="2019-02" db="EMBL/GenBank/DDBJ databases">
        <title>Draft genome of the type strain Pelomonas aquatica CCUG 52575T.</title>
        <authorList>
            <person name="Gomila M."/>
            <person name="Lalucat J."/>
        </authorList>
    </citation>
    <scope>NUCLEOTIDE SEQUENCE</scope>
    <source>
        <strain evidence="3">CCUG 52575</strain>
    </source>
</reference>
<sequence length="87" mass="9655">MGRPGITSVDVVRAYVALLRQGRIPGPRNLRLELSAGSYTTIAKHLNALALRHVALRPPRKRTGRTDRGSEHDELGEAARVKRTGYR</sequence>
<protein>
    <recommendedName>
        <fullName evidence="2">KfrA N-terminal DNA-binding domain-containing protein</fullName>
    </recommendedName>
</protein>
<feature type="domain" description="KfrA N-terminal DNA-binding" evidence="2">
    <location>
        <begin position="10"/>
        <end position="54"/>
    </location>
</feature>
<feature type="compositionally biased region" description="Basic and acidic residues" evidence="1">
    <location>
        <begin position="64"/>
        <end position="80"/>
    </location>
</feature>
<keyword evidence="4" id="KW-1185">Reference proteome</keyword>
<dbReference type="Pfam" id="PF11740">
    <property type="entry name" value="KfrA_N"/>
    <property type="match status" value="1"/>
</dbReference>
<evidence type="ECO:0000259" key="2">
    <source>
        <dbReference type="Pfam" id="PF11740"/>
    </source>
</evidence>
<comment type="caution">
    <text evidence="3">The sequence shown here is derived from an EMBL/GenBank/DDBJ whole genome shotgun (WGS) entry which is preliminary data.</text>
</comment>
<organism evidence="3 4">
    <name type="scientific">Pelomonas aquatica</name>
    <dbReference type="NCBI Taxonomy" id="431058"/>
    <lineage>
        <taxon>Bacteria</taxon>
        <taxon>Pseudomonadati</taxon>
        <taxon>Pseudomonadota</taxon>
        <taxon>Betaproteobacteria</taxon>
        <taxon>Burkholderiales</taxon>
        <taxon>Sphaerotilaceae</taxon>
        <taxon>Roseateles</taxon>
    </lineage>
</organism>
<evidence type="ECO:0000256" key="1">
    <source>
        <dbReference type="SAM" id="MobiDB-lite"/>
    </source>
</evidence>
<proteinExistence type="predicted"/>
<feature type="region of interest" description="Disordered" evidence="1">
    <location>
        <begin position="58"/>
        <end position="87"/>
    </location>
</feature>
<dbReference type="Proteomes" id="UP001152766">
    <property type="component" value="Unassembled WGS sequence"/>
</dbReference>
<dbReference type="AlphaFoldDB" id="A0A9X4LIY9"/>
<dbReference type="EMBL" id="SGUG01000005">
    <property type="protein sequence ID" value="MDG0861730.1"/>
    <property type="molecule type" value="Genomic_DNA"/>
</dbReference>
<dbReference type="InterPro" id="IPR021104">
    <property type="entry name" value="KfrA_DNA-bd_N"/>
</dbReference>
<name>A0A9X4LIY9_9BURK</name>
<accession>A0A9X4LIY9</accession>
<gene>
    <name evidence="3" type="ORF">EXJ73_04485</name>
</gene>